<keyword evidence="4" id="KW-1185">Reference proteome</keyword>
<dbReference type="InterPro" id="IPR001810">
    <property type="entry name" value="F-box_dom"/>
</dbReference>
<gene>
    <name evidence="3" type="ORF">C2E21_6644</name>
</gene>
<dbReference type="GO" id="GO:0005930">
    <property type="term" value="C:axoneme"/>
    <property type="evidence" value="ECO:0007669"/>
    <property type="project" value="UniProtKB-SubCell"/>
</dbReference>
<dbReference type="CDD" id="cd09917">
    <property type="entry name" value="F-box_SF"/>
    <property type="match status" value="1"/>
</dbReference>
<evidence type="ECO:0000313" key="4">
    <source>
        <dbReference type="Proteomes" id="UP000239899"/>
    </source>
</evidence>
<dbReference type="EMBL" id="LHPG02000013">
    <property type="protein sequence ID" value="PRW44466.1"/>
    <property type="molecule type" value="Genomic_DNA"/>
</dbReference>
<protein>
    <submittedName>
        <fullName evidence="3">F-box LRR-repeat 7-like</fullName>
    </submittedName>
</protein>
<evidence type="ECO:0000313" key="3">
    <source>
        <dbReference type="EMBL" id="PRW44466.1"/>
    </source>
</evidence>
<dbReference type="Gene3D" id="3.80.10.10">
    <property type="entry name" value="Ribonuclease Inhibitor"/>
    <property type="match status" value="1"/>
</dbReference>
<organism evidence="3 4">
    <name type="scientific">Chlorella sorokiniana</name>
    <name type="common">Freshwater green alga</name>
    <dbReference type="NCBI Taxonomy" id="3076"/>
    <lineage>
        <taxon>Eukaryota</taxon>
        <taxon>Viridiplantae</taxon>
        <taxon>Chlorophyta</taxon>
        <taxon>core chlorophytes</taxon>
        <taxon>Trebouxiophyceae</taxon>
        <taxon>Chlorellales</taxon>
        <taxon>Chlorellaceae</taxon>
        <taxon>Chlorella clade</taxon>
        <taxon>Chlorella</taxon>
    </lineage>
</organism>
<name>A0A2P6TK65_CHLSO</name>
<dbReference type="PROSITE" id="PS50181">
    <property type="entry name" value="FBOX"/>
    <property type="match status" value="1"/>
</dbReference>
<dbReference type="OrthoDB" id="1863935at2759"/>
<evidence type="ECO:0000259" key="2">
    <source>
        <dbReference type="PROSITE" id="PS50181"/>
    </source>
</evidence>
<dbReference type="Proteomes" id="UP000239899">
    <property type="component" value="Unassembled WGS sequence"/>
</dbReference>
<dbReference type="SMART" id="SM00256">
    <property type="entry name" value="FBOX"/>
    <property type="match status" value="1"/>
</dbReference>
<dbReference type="InterPro" id="IPR036047">
    <property type="entry name" value="F-box-like_dom_sf"/>
</dbReference>
<dbReference type="PANTHER" id="PTHR20933">
    <property type="entry name" value="F-BOX ONLY PROTEIN 33"/>
    <property type="match status" value="1"/>
</dbReference>
<comment type="subcellular location">
    <subcellularLocation>
        <location evidence="1">Cytoplasm</location>
        <location evidence="1">Cytoskeleton</location>
        <location evidence="1">Cilium axoneme</location>
    </subcellularLocation>
</comment>
<comment type="caution">
    <text evidence="3">The sequence shown here is derived from an EMBL/GenBank/DDBJ whole genome shotgun (WGS) entry which is preliminary data.</text>
</comment>
<feature type="domain" description="F-box" evidence="2">
    <location>
        <begin position="7"/>
        <end position="53"/>
    </location>
</feature>
<evidence type="ECO:0000256" key="1">
    <source>
        <dbReference type="ARBA" id="ARBA00004430"/>
    </source>
</evidence>
<dbReference type="SUPFAM" id="SSF81383">
    <property type="entry name" value="F-box domain"/>
    <property type="match status" value="1"/>
</dbReference>
<accession>A0A2P6TK65</accession>
<dbReference type="GO" id="GO:0031398">
    <property type="term" value="P:positive regulation of protein ubiquitination"/>
    <property type="evidence" value="ECO:0007669"/>
    <property type="project" value="TreeGrafter"/>
</dbReference>
<sequence length="199" mass="21071">MAGPHATIAIDALPDGVLQLVFSHLSLPERLRLSSVCRQWHAVSLSPALLAEVVIEPSNCRDSYLARLRGPASWLVCRAAGSVQQLTINLNTMAAPCLNEAPKQEEGAEATALVVRKLAAVGACGTLREIELSMGLGTVLPLDGWAAALCSLQRLAIVGHQGLVTFSSDLNGLTALQVLKLWNRFFDCHCGPANPNTAG</sequence>
<dbReference type="InterPro" id="IPR032675">
    <property type="entry name" value="LRR_dom_sf"/>
</dbReference>
<dbReference type="Pfam" id="PF12937">
    <property type="entry name" value="F-box-like"/>
    <property type="match status" value="1"/>
</dbReference>
<proteinExistence type="predicted"/>
<dbReference type="AlphaFoldDB" id="A0A2P6TK65"/>
<reference evidence="3 4" key="1">
    <citation type="journal article" date="2018" name="Plant J.">
        <title>Genome sequences of Chlorella sorokiniana UTEX 1602 and Micractinium conductrix SAG 241.80: implications to maltose excretion by a green alga.</title>
        <authorList>
            <person name="Arriola M.B."/>
            <person name="Velmurugan N."/>
            <person name="Zhang Y."/>
            <person name="Plunkett M.H."/>
            <person name="Hondzo H."/>
            <person name="Barney B.M."/>
        </authorList>
    </citation>
    <scope>NUCLEOTIDE SEQUENCE [LARGE SCALE GENOMIC DNA]</scope>
    <source>
        <strain evidence="4">UTEX 1602</strain>
    </source>
</reference>
<dbReference type="PANTHER" id="PTHR20933:SF4">
    <property type="entry name" value="F-BOX INVOLVED IN POLYQ PATHOGENESIS, ISOFORM A"/>
    <property type="match status" value="1"/>
</dbReference>